<dbReference type="Proteomes" id="UP000267844">
    <property type="component" value="Unassembled WGS sequence"/>
</dbReference>
<reference evidence="3 6" key="2">
    <citation type="submission" date="2018-10" db="EMBL/GenBank/DDBJ databases">
        <title>Transmission dynamics of multidrug resistant bacteria on intensive care unit surfaces.</title>
        <authorList>
            <person name="D'Souza A.W."/>
            <person name="Potter R.F."/>
            <person name="Wallace M."/>
            <person name="Shupe A."/>
            <person name="Patel S."/>
            <person name="Sun S."/>
            <person name="Gul D."/>
            <person name="Kwon J.H."/>
            <person name="Andleeb S."/>
            <person name="Burnham C.-A.D."/>
            <person name="Dantas G."/>
        </authorList>
    </citation>
    <scope>NUCLEOTIDE SEQUENCE [LARGE SCALE GENOMIC DNA]</scope>
    <source>
        <strain evidence="3 6">WF_348</strain>
    </source>
</reference>
<dbReference type="RefSeq" id="WP_114998645.1">
    <property type="nucleotide sequence ID" value="NZ_JAAGKM010000006.1"/>
</dbReference>
<accession>A0A376G3V8</accession>
<evidence type="ECO:0000313" key="2">
    <source>
        <dbReference type="EMBL" id="MDM1552150.1"/>
    </source>
</evidence>
<protein>
    <submittedName>
        <fullName evidence="4">Uncharacterized protein</fullName>
    </submittedName>
</protein>
<proteinExistence type="predicted"/>
<evidence type="ECO:0000313" key="3">
    <source>
        <dbReference type="EMBL" id="RRT88506.1"/>
    </source>
</evidence>
<evidence type="ECO:0000313" key="5">
    <source>
        <dbReference type="Proteomes" id="UP000254737"/>
    </source>
</evidence>
<evidence type="ECO:0000313" key="4">
    <source>
        <dbReference type="EMBL" id="STD53657.1"/>
    </source>
</evidence>
<sequence length="81" mass="9567">MKNLFLLATLLVSSFTLANNLEKKESSETFEKTYIIEYKLVDKTCYTRTCWLVSDERKECTEWQEIPCDAVKVIVEIKEEH</sequence>
<reference evidence="2" key="4">
    <citation type="journal article" date="2022" name="Sci. Total Environ.">
        <title>Prevalence, transmission, and molecular epidemiology of tet(X)-positive bacteria among humans, animals, and environmental niches in China: An epidemiological, and genomic-based study.</title>
        <authorList>
            <person name="Dong N."/>
            <person name="Zeng Y."/>
            <person name="Cai C."/>
            <person name="Sun C."/>
            <person name="Lu J."/>
            <person name="Liu C."/>
            <person name="Zhou H."/>
            <person name="Sun Q."/>
            <person name="Shu L."/>
            <person name="Wang H."/>
            <person name="Wang Y."/>
            <person name="Wang S."/>
            <person name="Wu C."/>
            <person name="Chan E.W."/>
            <person name="Chen G."/>
            <person name="Shen Z."/>
            <person name="Chen S."/>
            <person name="Zhang R."/>
        </authorList>
    </citation>
    <scope>NUCLEOTIDE SEQUENCE</scope>
    <source>
        <strain evidence="2">210</strain>
    </source>
</reference>
<reference evidence="2" key="3">
    <citation type="submission" date="2020-06" db="EMBL/GenBank/DDBJ databases">
        <authorList>
            <person name="Dong N."/>
        </authorList>
    </citation>
    <scope>NUCLEOTIDE SEQUENCE</scope>
    <source>
        <strain evidence="2">210</strain>
    </source>
</reference>
<dbReference type="Proteomes" id="UP001173578">
    <property type="component" value="Unassembled WGS sequence"/>
</dbReference>
<evidence type="ECO:0000313" key="6">
    <source>
        <dbReference type="Proteomes" id="UP000267844"/>
    </source>
</evidence>
<gene>
    <name evidence="3" type="ORF">EGI89_13620</name>
    <name evidence="2" type="ORF">HX095_13120</name>
    <name evidence="4" type="ORF">NCTC13456_00600</name>
</gene>
<dbReference type="Proteomes" id="UP000254737">
    <property type="component" value="Unassembled WGS sequence"/>
</dbReference>
<feature type="chain" id="PRO_5044389348" evidence="1">
    <location>
        <begin position="19"/>
        <end position="81"/>
    </location>
</feature>
<dbReference type="EMBL" id="UFXS01000001">
    <property type="protein sequence ID" value="STD53657.1"/>
    <property type="molecule type" value="Genomic_DNA"/>
</dbReference>
<name>A0A376G3V8_9FLAO</name>
<dbReference type="EMBL" id="RHPO01000042">
    <property type="protein sequence ID" value="RRT88506.1"/>
    <property type="molecule type" value="Genomic_DNA"/>
</dbReference>
<organism evidence="4 5">
    <name type="scientific">Empedobacter falsenii</name>
    <dbReference type="NCBI Taxonomy" id="343874"/>
    <lineage>
        <taxon>Bacteria</taxon>
        <taxon>Pseudomonadati</taxon>
        <taxon>Bacteroidota</taxon>
        <taxon>Flavobacteriia</taxon>
        <taxon>Flavobacteriales</taxon>
        <taxon>Weeksellaceae</taxon>
        <taxon>Empedobacter</taxon>
    </lineage>
</organism>
<feature type="signal peptide" evidence="1">
    <location>
        <begin position="1"/>
        <end position="18"/>
    </location>
</feature>
<evidence type="ECO:0000256" key="1">
    <source>
        <dbReference type="SAM" id="SignalP"/>
    </source>
</evidence>
<keyword evidence="1" id="KW-0732">Signal</keyword>
<dbReference type="AlphaFoldDB" id="A0A376G3V8"/>
<dbReference type="EMBL" id="JACALR010000006">
    <property type="protein sequence ID" value="MDM1552150.1"/>
    <property type="molecule type" value="Genomic_DNA"/>
</dbReference>
<reference evidence="4 5" key="1">
    <citation type="submission" date="2018-06" db="EMBL/GenBank/DDBJ databases">
        <authorList>
            <consortium name="Pathogen Informatics"/>
            <person name="Doyle S."/>
        </authorList>
    </citation>
    <scope>NUCLEOTIDE SEQUENCE [LARGE SCALE GENOMIC DNA]</scope>
    <source>
        <strain evidence="4 5">NCTC13456</strain>
    </source>
</reference>